<comment type="caution">
    <text evidence="2">The sequence shown here is derived from an EMBL/GenBank/DDBJ whole genome shotgun (WGS) entry which is preliminary data.</text>
</comment>
<evidence type="ECO:0000313" key="2">
    <source>
        <dbReference type="EMBL" id="MED6170489.1"/>
    </source>
</evidence>
<keyword evidence="1" id="KW-1133">Transmembrane helix</keyword>
<accession>A0ABU6VBN9</accession>
<protein>
    <submittedName>
        <fullName evidence="2">Uncharacterized protein</fullName>
    </submittedName>
</protein>
<gene>
    <name evidence="2" type="ORF">PIB30_031477</name>
</gene>
<evidence type="ECO:0000256" key="1">
    <source>
        <dbReference type="SAM" id="Phobius"/>
    </source>
</evidence>
<dbReference type="EMBL" id="JASCZI010151170">
    <property type="protein sequence ID" value="MED6170489.1"/>
    <property type="molecule type" value="Genomic_DNA"/>
</dbReference>
<keyword evidence="3" id="KW-1185">Reference proteome</keyword>
<organism evidence="2 3">
    <name type="scientific">Stylosanthes scabra</name>
    <dbReference type="NCBI Taxonomy" id="79078"/>
    <lineage>
        <taxon>Eukaryota</taxon>
        <taxon>Viridiplantae</taxon>
        <taxon>Streptophyta</taxon>
        <taxon>Embryophyta</taxon>
        <taxon>Tracheophyta</taxon>
        <taxon>Spermatophyta</taxon>
        <taxon>Magnoliopsida</taxon>
        <taxon>eudicotyledons</taxon>
        <taxon>Gunneridae</taxon>
        <taxon>Pentapetalae</taxon>
        <taxon>rosids</taxon>
        <taxon>fabids</taxon>
        <taxon>Fabales</taxon>
        <taxon>Fabaceae</taxon>
        <taxon>Papilionoideae</taxon>
        <taxon>50 kb inversion clade</taxon>
        <taxon>dalbergioids sensu lato</taxon>
        <taxon>Dalbergieae</taxon>
        <taxon>Pterocarpus clade</taxon>
        <taxon>Stylosanthes</taxon>
    </lineage>
</organism>
<name>A0ABU6VBN9_9FABA</name>
<reference evidence="2 3" key="1">
    <citation type="journal article" date="2023" name="Plants (Basel)">
        <title>Bridging the Gap: Combining Genomics and Transcriptomics Approaches to Understand Stylosanthes scabra, an Orphan Legume from the Brazilian Caatinga.</title>
        <authorList>
            <person name="Ferreira-Neto J.R.C."/>
            <person name="da Silva M.D."/>
            <person name="Binneck E."/>
            <person name="de Melo N.F."/>
            <person name="da Silva R.H."/>
            <person name="de Melo A.L.T.M."/>
            <person name="Pandolfi V."/>
            <person name="Bustamante F.O."/>
            <person name="Brasileiro-Vidal A.C."/>
            <person name="Benko-Iseppon A.M."/>
        </authorList>
    </citation>
    <scope>NUCLEOTIDE SEQUENCE [LARGE SCALE GENOMIC DNA]</scope>
    <source>
        <tissue evidence="2">Leaves</tissue>
    </source>
</reference>
<feature type="transmembrane region" description="Helical" evidence="1">
    <location>
        <begin position="93"/>
        <end position="117"/>
    </location>
</feature>
<keyword evidence="1" id="KW-0812">Transmembrane</keyword>
<dbReference type="Proteomes" id="UP001341840">
    <property type="component" value="Unassembled WGS sequence"/>
</dbReference>
<evidence type="ECO:0000313" key="3">
    <source>
        <dbReference type="Proteomes" id="UP001341840"/>
    </source>
</evidence>
<feature type="transmembrane region" description="Helical" evidence="1">
    <location>
        <begin position="50"/>
        <end position="73"/>
    </location>
</feature>
<keyword evidence="1" id="KW-0472">Membrane</keyword>
<proteinExistence type="predicted"/>
<sequence length="121" mass="13220">MSSCVGLLPAPDDYLGNNPSVVHSCHGPSPKRSCSKTRTCSIMVPQFMTFLHHICSLVFTVCSTSTTSSSLLIPSRSTSSFFSTRLHHRAAMVTTGITTVTFSPPLFLFHSIFLLIFSSYL</sequence>